<gene>
    <name evidence="2" type="ORF">PSON_ATCC_30995.1.T0210026</name>
</gene>
<proteinExistence type="predicted"/>
<dbReference type="GO" id="GO:0046872">
    <property type="term" value="F:metal ion binding"/>
    <property type="evidence" value="ECO:0007669"/>
    <property type="project" value="UniProtKB-KW"/>
</dbReference>
<evidence type="ECO:0000313" key="3">
    <source>
        <dbReference type="Proteomes" id="UP000692954"/>
    </source>
</evidence>
<organism evidence="2 3">
    <name type="scientific">Paramecium sonneborni</name>
    <dbReference type="NCBI Taxonomy" id="65129"/>
    <lineage>
        <taxon>Eukaryota</taxon>
        <taxon>Sar</taxon>
        <taxon>Alveolata</taxon>
        <taxon>Ciliophora</taxon>
        <taxon>Intramacronucleata</taxon>
        <taxon>Oligohymenophorea</taxon>
        <taxon>Peniculida</taxon>
        <taxon>Parameciidae</taxon>
        <taxon>Paramecium</taxon>
    </lineage>
</organism>
<name>A0A8S1LE81_9CILI</name>
<dbReference type="OrthoDB" id="158485at2759"/>
<keyword evidence="1" id="KW-0479">Metal-binding</keyword>
<dbReference type="InterPro" id="IPR007837">
    <property type="entry name" value="DinB"/>
</dbReference>
<dbReference type="Proteomes" id="UP000692954">
    <property type="component" value="Unassembled WGS sequence"/>
</dbReference>
<dbReference type="Pfam" id="PF05163">
    <property type="entry name" value="DinB"/>
    <property type="match status" value="1"/>
</dbReference>
<evidence type="ECO:0000256" key="1">
    <source>
        <dbReference type="ARBA" id="ARBA00022723"/>
    </source>
</evidence>
<evidence type="ECO:0000313" key="2">
    <source>
        <dbReference type="EMBL" id="CAD8065897.1"/>
    </source>
</evidence>
<sequence length="254" mass="30922">MFNQMVIKKLYSSNVNKIMQMHTKWLDRNFQDSLIISHPKIDMVHQKRSDYYNIITKHYFIQNIKMKKLFQKNFKYNAWRYKNIFESLEKQENYQQFIIQNQQLFFNNVLGTMKHLLAADYIWYGRIMNLQSIEVPFLIEENKLKIDLKELILLWQSDDDKIFDKLPFDYQQTKSLLLDINQVFQQLIDKCDDAFFDKHFEYSDSNGVQQKKDAQTVFYHLINHHTHHLGQISAAYTQQYGRKDFFSTDFIYFK</sequence>
<protein>
    <submittedName>
        <fullName evidence="2">Uncharacterized protein</fullName>
    </submittedName>
</protein>
<dbReference type="AlphaFoldDB" id="A0A8S1LE81"/>
<keyword evidence="3" id="KW-1185">Reference proteome</keyword>
<accession>A0A8S1LE81</accession>
<comment type="caution">
    <text evidence="2">The sequence shown here is derived from an EMBL/GenBank/DDBJ whole genome shotgun (WGS) entry which is preliminary data.</text>
</comment>
<reference evidence="2" key="1">
    <citation type="submission" date="2021-01" db="EMBL/GenBank/DDBJ databases">
        <authorList>
            <consortium name="Genoscope - CEA"/>
            <person name="William W."/>
        </authorList>
    </citation>
    <scope>NUCLEOTIDE SEQUENCE</scope>
</reference>
<dbReference type="EMBL" id="CAJJDN010000021">
    <property type="protein sequence ID" value="CAD8065897.1"/>
    <property type="molecule type" value="Genomic_DNA"/>
</dbReference>